<reference evidence="1 2" key="1">
    <citation type="journal article" date="2023" name="Nucleic Acids Res.">
        <title>The hologenome of Daphnia magna reveals possible DNA methylation and microbiome-mediated evolution of the host genome.</title>
        <authorList>
            <person name="Chaturvedi A."/>
            <person name="Li X."/>
            <person name="Dhandapani V."/>
            <person name="Marshall H."/>
            <person name="Kissane S."/>
            <person name="Cuenca-Cambronero M."/>
            <person name="Asole G."/>
            <person name="Calvet F."/>
            <person name="Ruiz-Romero M."/>
            <person name="Marangio P."/>
            <person name="Guigo R."/>
            <person name="Rago D."/>
            <person name="Mirbahai L."/>
            <person name="Eastwood N."/>
            <person name="Colbourne J.K."/>
            <person name="Zhou J."/>
            <person name="Mallon E."/>
            <person name="Orsini L."/>
        </authorList>
    </citation>
    <scope>NUCLEOTIDE SEQUENCE [LARGE SCALE GENOMIC DNA]</scope>
    <source>
        <strain evidence="1">LRV0_1</strain>
    </source>
</reference>
<dbReference type="EMBL" id="JAOYFB010000005">
    <property type="protein sequence ID" value="KAK4015162.1"/>
    <property type="molecule type" value="Genomic_DNA"/>
</dbReference>
<accession>A0ABQ9ZQH5</accession>
<evidence type="ECO:0000313" key="1">
    <source>
        <dbReference type="EMBL" id="KAK4015162.1"/>
    </source>
</evidence>
<proteinExistence type="predicted"/>
<gene>
    <name evidence="1" type="ORF">OUZ56_030151</name>
</gene>
<dbReference type="Proteomes" id="UP001234178">
    <property type="component" value="Unassembled WGS sequence"/>
</dbReference>
<protein>
    <submittedName>
        <fullName evidence="1">Uncharacterized protein</fullName>
    </submittedName>
</protein>
<keyword evidence="2" id="KW-1185">Reference proteome</keyword>
<comment type="caution">
    <text evidence="1">The sequence shown here is derived from an EMBL/GenBank/DDBJ whole genome shotgun (WGS) entry which is preliminary data.</text>
</comment>
<sequence length="64" mass="7432">MISLPPLAYLWYLMMNQESKNKRGAAAAAAFDETIRLIENYRGKFGQEKYPNRIVLQNPENIRS</sequence>
<evidence type="ECO:0000313" key="2">
    <source>
        <dbReference type="Proteomes" id="UP001234178"/>
    </source>
</evidence>
<organism evidence="1 2">
    <name type="scientific">Daphnia magna</name>
    <dbReference type="NCBI Taxonomy" id="35525"/>
    <lineage>
        <taxon>Eukaryota</taxon>
        <taxon>Metazoa</taxon>
        <taxon>Ecdysozoa</taxon>
        <taxon>Arthropoda</taxon>
        <taxon>Crustacea</taxon>
        <taxon>Branchiopoda</taxon>
        <taxon>Diplostraca</taxon>
        <taxon>Cladocera</taxon>
        <taxon>Anomopoda</taxon>
        <taxon>Daphniidae</taxon>
        <taxon>Daphnia</taxon>
    </lineage>
</organism>
<name>A0ABQ9ZQH5_9CRUS</name>